<dbReference type="Proteomes" id="UP000472262">
    <property type="component" value="Unassembled WGS sequence"/>
</dbReference>
<dbReference type="InterPro" id="IPR001452">
    <property type="entry name" value="SH3_domain"/>
</dbReference>
<dbReference type="FunFam" id="1.20.1270.60:FF:000024">
    <property type="entry name" value="growth arrest-specific protein 7 isoform X2"/>
    <property type="match status" value="1"/>
</dbReference>
<protein>
    <recommendedName>
        <fullName evidence="10">Growth arrest specific 7</fullName>
    </recommendedName>
</protein>
<organism evidence="8 9">
    <name type="scientific">Sinocyclocheilus grahami</name>
    <name type="common">Dianchi golden-line fish</name>
    <name type="synonym">Barbus grahami</name>
    <dbReference type="NCBI Taxonomy" id="75366"/>
    <lineage>
        <taxon>Eukaryota</taxon>
        <taxon>Metazoa</taxon>
        <taxon>Chordata</taxon>
        <taxon>Craniata</taxon>
        <taxon>Vertebrata</taxon>
        <taxon>Euteleostomi</taxon>
        <taxon>Actinopterygii</taxon>
        <taxon>Neopterygii</taxon>
        <taxon>Teleostei</taxon>
        <taxon>Ostariophysi</taxon>
        <taxon>Cypriniformes</taxon>
        <taxon>Cyprinidae</taxon>
        <taxon>Cyprininae</taxon>
        <taxon>Sinocyclocheilus</taxon>
    </lineage>
</organism>
<feature type="coiled-coil region" evidence="4">
    <location>
        <begin position="222"/>
        <end position="274"/>
    </location>
</feature>
<dbReference type="CDD" id="cd07649">
    <property type="entry name" value="F-BAR_GAS7"/>
    <property type="match status" value="1"/>
</dbReference>
<keyword evidence="9" id="KW-1185">Reference proteome</keyword>
<feature type="domain" description="SH3" evidence="5">
    <location>
        <begin position="1"/>
        <end position="61"/>
    </location>
</feature>
<evidence type="ECO:0000259" key="6">
    <source>
        <dbReference type="PROSITE" id="PS50020"/>
    </source>
</evidence>
<dbReference type="GO" id="GO:0048812">
    <property type="term" value="P:neuron projection morphogenesis"/>
    <property type="evidence" value="ECO:0007669"/>
    <property type="project" value="TreeGrafter"/>
</dbReference>
<dbReference type="PROSITE" id="PS50002">
    <property type="entry name" value="SH3"/>
    <property type="match status" value="1"/>
</dbReference>
<dbReference type="PROSITE" id="PS50020">
    <property type="entry name" value="WW_DOMAIN_2"/>
    <property type="match status" value="1"/>
</dbReference>
<feature type="domain" description="WW" evidence="6">
    <location>
        <begin position="69"/>
        <end position="89"/>
    </location>
</feature>
<gene>
    <name evidence="8" type="primary">gas7b</name>
</gene>
<sequence>MSGSFCRSLYSFNGDQHQQGLKFEAGEVIRVTQALDGGWWEGEKDGVKGWFPSTYVQVEKLSSMSPLDEPLPRDWKCYMSPQGRRYYVNINCVTFPFPLHMSEQQLLKPDEWSYCDYFWADRKDPQGSANISGFEVLLQKQLKGRQMQKEMAEFVRERIRIEEEYAKNLSKLSQIPLAAQEEGTLGEAWAQLKKSLADEAEVHLKFSSKLQSEVEKPLLIFRENFKKDMKKFDHHMADLRKQLTGRNAAVEKARKSLADRQKDLELKTQQLEIKLSSKIEEDIKKARRKSTQAGDDLMRCVDLYNQSQSKWFEEMVTSSLELERLEVERVEMIRQHLCQYTTLRHETDMFNQSTIEPVDKLLRSVDPAKDRELWVKEHKTGELRPVDMDI</sequence>
<accession>A0A672JV56</accession>
<dbReference type="SUPFAM" id="SSF50044">
    <property type="entry name" value="SH3-domain"/>
    <property type="match status" value="1"/>
</dbReference>
<dbReference type="Ensembl" id="ENSSGRT00000001606.1">
    <property type="protein sequence ID" value="ENSSGRP00000001479.1"/>
    <property type="gene ID" value="ENSSGRG00000000363.1"/>
</dbReference>
<evidence type="ECO:0000313" key="9">
    <source>
        <dbReference type="Proteomes" id="UP000472262"/>
    </source>
</evidence>
<dbReference type="FunFam" id="2.30.30.40:FF:000216">
    <property type="entry name" value="growth arrest-specific protein 7 isoform X1"/>
    <property type="match status" value="1"/>
</dbReference>
<evidence type="ECO:0008006" key="10">
    <source>
        <dbReference type="Google" id="ProtNLM"/>
    </source>
</evidence>
<reference evidence="8" key="1">
    <citation type="submission" date="2025-08" db="UniProtKB">
        <authorList>
            <consortium name="Ensembl"/>
        </authorList>
    </citation>
    <scope>IDENTIFICATION</scope>
</reference>
<dbReference type="CDD" id="cd11829">
    <property type="entry name" value="SH3_GAS7"/>
    <property type="match status" value="1"/>
</dbReference>
<dbReference type="GO" id="GO:0005886">
    <property type="term" value="C:plasma membrane"/>
    <property type="evidence" value="ECO:0007669"/>
    <property type="project" value="TreeGrafter"/>
</dbReference>
<dbReference type="InterPro" id="IPR001202">
    <property type="entry name" value="WW_dom"/>
</dbReference>
<dbReference type="PANTHER" id="PTHR23065">
    <property type="entry name" value="PROLINE-SERINE-THREONINE PHOSPHATASE INTERACTING PROTEIN 1"/>
    <property type="match status" value="1"/>
</dbReference>
<reference evidence="8" key="2">
    <citation type="submission" date="2025-09" db="UniProtKB">
        <authorList>
            <consortium name="Ensembl"/>
        </authorList>
    </citation>
    <scope>IDENTIFICATION</scope>
</reference>
<keyword evidence="3 4" id="KW-0175">Coiled coil</keyword>
<dbReference type="InterPro" id="IPR036028">
    <property type="entry name" value="SH3-like_dom_sf"/>
</dbReference>
<dbReference type="GO" id="GO:0048268">
    <property type="term" value="P:clathrin coat assembly"/>
    <property type="evidence" value="ECO:0007669"/>
    <property type="project" value="TreeGrafter"/>
</dbReference>
<evidence type="ECO:0000313" key="8">
    <source>
        <dbReference type="Ensembl" id="ENSSGRP00000001479.1"/>
    </source>
</evidence>
<dbReference type="InterPro" id="IPR037957">
    <property type="entry name" value="GAS7_F-BAR"/>
</dbReference>
<name>A0A672JV56_SINGR</name>
<feature type="domain" description="F-BAR" evidence="7">
    <location>
        <begin position="110"/>
        <end position="370"/>
    </location>
</feature>
<evidence type="ECO:0000256" key="2">
    <source>
        <dbReference type="PROSITE-ProRule" id="PRU00192"/>
    </source>
</evidence>
<dbReference type="SUPFAM" id="SSF103657">
    <property type="entry name" value="BAR/IMD domain-like"/>
    <property type="match status" value="1"/>
</dbReference>
<evidence type="ECO:0000256" key="3">
    <source>
        <dbReference type="PROSITE-ProRule" id="PRU01077"/>
    </source>
</evidence>
<dbReference type="InterPro" id="IPR031160">
    <property type="entry name" value="F_BAR_dom"/>
</dbReference>
<dbReference type="GO" id="GO:0005905">
    <property type="term" value="C:clathrin-coated pit"/>
    <property type="evidence" value="ECO:0007669"/>
    <property type="project" value="TreeGrafter"/>
</dbReference>
<evidence type="ECO:0000256" key="1">
    <source>
        <dbReference type="ARBA" id="ARBA00022443"/>
    </source>
</evidence>
<dbReference type="InterPro" id="IPR027267">
    <property type="entry name" value="AH/BAR_dom_sf"/>
</dbReference>
<dbReference type="Gene3D" id="1.20.1270.60">
    <property type="entry name" value="Arfaptin homology (AH) domain/BAR domain"/>
    <property type="match status" value="1"/>
</dbReference>
<evidence type="ECO:0000256" key="4">
    <source>
        <dbReference type="SAM" id="Coils"/>
    </source>
</evidence>
<dbReference type="InterPro" id="IPR001060">
    <property type="entry name" value="FCH_dom"/>
</dbReference>
<dbReference type="Pfam" id="PF07653">
    <property type="entry name" value="SH3_2"/>
    <property type="match status" value="1"/>
</dbReference>
<dbReference type="Pfam" id="PF00611">
    <property type="entry name" value="FCH"/>
    <property type="match status" value="1"/>
</dbReference>
<dbReference type="PROSITE" id="PS51741">
    <property type="entry name" value="F_BAR"/>
    <property type="match status" value="1"/>
</dbReference>
<dbReference type="SMART" id="SM00055">
    <property type="entry name" value="FCH"/>
    <property type="match status" value="1"/>
</dbReference>
<dbReference type="PANTHER" id="PTHR23065:SF57">
    <property type="entry name" value="GROWTH ARREST-SPECIFIC PROTEIN 7"/>
    <property type="match status" value="1"/>
</dbReference>
<dbReference type="Gene3D" id="2.20.70.10">
    <property type="match status" value="1"/>
</dbReference>
<dbReference type="SMART" id="SM00326">
    <property type="entry name" value="SH3"/>
    <property type="match status" value="1"/>
</dbReference>
<evidence type="ECO:0000259" key="7">
    <source>
        <dbReference type="PROSITE" id="PS51741"/>
    </source>
</evidence>
<evidence type="ECO:0000259" key="5">
    <source>
        <dbReference type="PROSITE" id="PS50002"/>
    </source>
</evidence>
<keyword evidence="1 2" id="KW-0728">SH3 domain</keyword>
<proteinExistence type="predicted"/>
<dbReference type="Pfam" id="PF16623">
    <property type="entry name" value="WW_FCH_linker"/>
    <property type="match status" value="1"/>
</dbReference>
<dbReference type="GO" id="GO:0030136">
    <property type="term" value="C:clathrin-coated vesicle"/>
    <property type="evidence" value="ECO:0007669"/>
    <property type="project" value="TreeGrafter"/>
</dbReference>
<dbReference type="GO" id="GO:0072583">
    <property type="term" value="P:clathrin-dependent endocytosis"/>
    <property type="evidence" value="ECO:0007669"/>
    <property type="project" value="TreeGrafter"/>
</dbReference>
<dbReference type="AlphaFoldDB" id="A0A672JV56"/>
<dbReference type="Gene3D" id="2.30.30.40">
    <property type="entry name" value="SH3 Domains"/>
    <property type="match status" value="1"/>
</dbReference>